<organism evidence="2 3">
    <name type="scientific">Cirrhinus molitorella</name>
    <name type="common">mud carp</name>
    <dbReference type="NCBI Taxonomy" id="172907"/>
    <lineage>
        <taxon>Eukaryota</taxon>
        <taxon>Metazoa</taxon>
        <taxon>Chordata</taxon>
        <taxon>Craniata</taxon>
        <taxon>Vertebrata</taxon>
        <taxon>Euteleostomi</taxon>
        <taxon>Actinopterygii</taxon>
        <taxon>Neopterygii</taxon>
        <taxon>Teleostei</taxon>
        <taxon>Ostariophysi</taxon>
        <taxon>Cypriniformes</taxon>
        <taxon>Cyprinidae</taxon>
        <taxon>Labeoninae</taxon>
        <taxon>Labeonini</taxon>
        <taxon>Cirrhinus</taxon>
    </lineage>
</organism>
<sequence>MSATLQSDEARHPARLSAFSSSEQLMSDAIYRVDTSSPQWITAHDTTSLSIKGRCCQRPDSRQTSAQSDISKRTSDAGQVPWGCAEAVALCIHRCVKSSLPGAMSVTPATATSLSALS</sequence>
<evidence type="ECO:0000313" key="2">
    <source>
        <dbReference type="EMBL" id="KAK2871322.1"/>
    </source>
</evidence>
<dbReference type="EMBL" id="JAUYZG010000023">
    <property type="protein sequence ID" value="KAK2871322.1"/>
    <property type="molecule type" value="Genomic_DNA"/>
</dbReference>
<feature type="region of interest" description="Disordered" evidence="1">
    <location>
        <begin position="53"/>
        <end position="78"/>
    </location>
</feature>
<name>A0AA88P5I9_9TELE</name>
<protein>
    <submittedName>
        <fullName evidence="2">Uncharacterized protein</fullName>
    </submittedName>
</protein>
<keyword evidence="3" id="KW-1185">Reference proteome</keyword>
<reference evidence="2" key="1">
    <citation type="submission" date="2023-08" db="EMBL/GenBank/DDBJ databases">
        <title>Chromosome-level Genome Assembly of mud carp (Cirrhinus molitorella).</title>
        <authorList>
            <person name="Liu H."/>
        </authorList>
    </citation>
    <scope>NUCLEOTIDE SEQUENCE</scope>
    <source>
        <strain evidence="2">Prfri</strain>
        <tissue evidence="2">Muscle</tissue>
    </source>
</reference>
<gene>
    <name evidence="2" type="ORF">Q8A67_023849</name>
</gene>
<dbReference type="Proteomes" id="UP001187343">
    <property type="component" value="Unassembled WGS sequence"/>
</dbReference>
<evidence type="ECO:0000256" key="1">
    <source>
        <dbReference type="SAM" id="MobiDB-lite"/>
    </source>
</evidence>
<dbReference type="AlphaFoldDB" id="A0AA88P5I9"/>
<evidence type="ECO:0000313" key="3">
    <source>
        <dbReference type="Proteomes" id="UP001187343"/>
    </source>
</evidence>
<proteinExistence type="predicted"/>
<accession>A0AA88P5I9</accession>
<comment type="caution">
    <text evidence="2">The sequence shown here is derived from an EMBL/GenBank/DDBJ whole genome shotgun (WGS) entry which is preliminary data.</text>
</comment>